<dbReference type="PANTHER" id="PTHR22893">
    <property type="entry name" value="NADH OXIDOREDUCTASE-RELATED"/>
    <property type="match status" value="1"/>
</dbReference>
<dbReference type="FunCoup" id="B0DRF8">
    <property type="interactions" value="219"/>
</dbReference>
<dbReference type="GO" id="GO:0003959">
    <property type="term" value="F:NADPH dehydrogenase activity"/>
    <property type="evidence" value="ECO:0007669"/>
    <property type="project" value="TreeGrafter"/>
</dbReference>
<gene>
    <name evidence="2" type="ORF">LACBIDRAFT_239038</name>
</gene>
<dbReference type="InterPro" id="IPR045247">
    <property type="entry name" value="Oye-like"/>
</dbReference>
<dbReference type="CDD" id="cd02933">
    <property type="entry name" value="OYE_like_FMN"/>
    <property type="match status" value="1"/>
</dbReference>
<dbReference type="KEGG" id="lbc:LACBIDRAFT_239038"/>
<protein>
    <submittedName>
        <fullName evidence="2">Predicted protein</fullName>
    </submittedName>
</protein>
<dbReference type="InterPro" id="IPR001155">
    <property type="entry name" value="OxRdtase_FMN_N"/>
</dbReference>
<dbReference type="EMBL" id="DS547128">
    <property type="protein sequence ID" value="EDR02865.1"/>
    <property type="molecule type" value="Genomic_DNA"/>
</dbReference>
<dbReference type="SUPFAM" id="SSF51395">
    <property type="entry name" value="FMN-linked oxidoreductases"/>
    <property type="match status" value="1"/>
</dbReference>
<dbReference type="InParanoid" id="B0DRF8"/>
<feature type="domain" description="NADH:flavin oxidoreductase/NADH oxidase N-terminal" evidence="1">
    <location>
        <begin position="10"/>
        <end position="347"/>
    </location>
</feature>
<dbReference type="AlphaFoldDB" id="B0DRF8"/>
<reference evidence="2 3" key="1">
    <citation type="journal article" date="2008" name="Nature">
        <title>The genome of Laccaria bicolor provides insights into mycorrhizal symbiosis.</title>
        <authorList>
            <person name="Martin F."/>
            <person name="Aerts A."/>
            <person name="Ahren D."/>
            <person name="Brun A."/>
            <person name="Danchin E.G.J."/>
            <person name="Duchaussoy F."/>
            <person name="Gibon J."/>
            <person name="Kohler A."/>
            <person name="Lindquist E."/>
            <person name="Pereda V."/>
            <person name="Salamov A."/>
            <person name="Shapiro H.J."/>
            <person name="Wuyts J."/>
            <person name="Blaudez D."/>
            <person name="Buee M."/>
            <person name="Brokstein P."/>
            <person name="Canbaeck B."/>
            <person name="Cohen D."/>
            <person name="Courty P.E."/>
            <person name="Coutinho P.M."/>
            <person name="Delaruelle C."/>
            <person name="Detter J.C."/>
            <person name="Deveau A."/>
            <person name="DiFazio S."/>
            <person name="Duplessis S."/>
            <person name="Fraissinet-Tachet L."/>
            <person name="Lucic E."/>
            <person name="Frey-Klett P."/>
            <person name="Fourrey C."/>
            <person name="Feussner I."/>
            <person name="Gay G."/>
            <person name="Grimwood J."/>
            <person name="Hoegger P.J."/>
            <person name="Jain P."/>
            <person name="Kilaru S."/>
            <person name="Labbe J."/>
            <person name="Lin Y.C."/>
            <person name="Legue V."/>
            <person name="Le Tacon F."/>
            <person name="Marmeisse R."/>
            <person name="Melayah D."/>
            <person name="Montanini B."/>
            <person name="Muratet M."/>
            <person name="Nehls U."/>
            <person name="Niculita-Hirzel H."/>
            <person name="Oudot-Le Secq M.P."/>
            <person name="Peter M."/>
            <person name="Quesneville H."/>
            <person name="Rajashekar B."/>
            <person name="Reich M."/>
            <person name="Rouhier N."/>
            <person name="Schmutz J."/>
            <person name="Yin T."/>
            <person name="Chalot M."/>
            <person name="Henrissat B."/>
            <person name="Kuees U."/>
            <person name="Lucas S."/>
            <person name="Van de Peer Y."/>
            <person name="Podila G.K."/>
            <person name="Polle A."/>
            <person name="Pukkila P.J."/>
            <person name="Richardson P.M."/>
            <person name="Rouze P."/>
            <person name="Sanders I.R."/>
            <person name="Stajich J.E."/>
            <person name="Tunlid A."/>
            <person name="Tuskan G."/>
            <person name="Grigoriev I.V."/>
        </authorList>
    </citation>
    <scope>NUCLEOTIDE SEQUENCE [LARGE SCALE GENOMIC DNA]</scope>
    <source>
        <strain evidence="3">S238N-H82 / ATCC MYA-4686</strain>
    </source>
</reference>
<dbReference type="Proteomes" id="UP000001194">
    <property type="component" value="Unassembled WGS sequence"/>
</dbReference>
<proteinExistence type="predicted"/>
<organism evidence="3">
    <name type="scientific">Laccaria bicolor (strain S238N-H82 / ATCC MYA-4686)</name>
    <name type="common">Bicoloured deceiver</name>
    <name type="synonym">Laccaria laccata var. bicolor</name>
    <dbReference type="NCBI Taxonomy" id="486041"/>
    <lineage>
        <taxon>Eukaryota</taxon>
        <taxon>Fungi</taxon>
        <taxon>Dikarya</taxon>
        <taxon>Basidiomycota</taxon>
        <taxon>Agaricomycotina</taxon>
        <taxon>Agaricomycetes</taxon>
        <taxon>Agaricomycetidae</taxon>
        <taxon>Agaricales</taxon>
        <taxon>Agaricineae</taxon>
        <taxon>Hydnangiaceae</taxon>
        <taxon>Laccaria</taxon>
    </lineage>
</organism>
<keyword evidence="3" id="KW-1185">Reference proteome</keyword>
<dbReference type="STRING" id="486041.B0DRF8"/>
<dbReference type="OrthoDB" id="276546at2759"/>
<evidence type="ECO:0000259" key="1">
    <source>
        <dbReference type="Pfam" id="PF00724"/>
    </source>
</evidence>
<dbReference type="GeneID" id="6082214"/>
<dbReference type="Gene3D" id="3.20.20.70">
    <property type="entry name" value="Aldolase class I"/>
    <property type="match status" value="1"/>
</dbReference>
<dbReference type="GO" id="GO:0010181">
    <property type="term" value="F:FMN binding"/>
    <property type="evidence" value="ECO:0007669"/>
    <property type="project" value="InterPro"/>
</dbReference>
<dbReference type="PANTHER" id="PTHR22893:SF91">
    <property type="entry name" value="NADPH DEHYDROGENASE 2-RELATED"/>
    <property type="match status" value="1"/>
</dbReference>
<evidence type="ECO:0000313" key="2">
    <source>
        <dbReference type="EMBL" id="EDR02865.1"/>
    </source>
</evidence>
<name>B0DRF8_LACBS</name>
<dbReference type="RefSeq" id="XP_001886575.1">
    <property type="nucleotide sequence ID" value="XM_001886540.1"/>
</dbReference>
<accession>B0DRF8</accession>
<dbReference type="HOGENOM" id="CLU_012153_0_0_1"/>
<sequence>MTVTSKPSRLFLPVAVGSRALQHRVVLAPLTRFRATKKTHVPINPLVKTYYSQRSSTPGTLLITEATVIAPQAGGYDNVPGIWSQEQVAAWKEITTAVHANGSSIFLQLWALGRAANPSVLSDDSLPYVAPSPIPLSDRPAESPTPRALTTSEIKEFINLYAVAAKNAVHEAGFDGVEIHGANGYLIDQFLQDVSNHRTDEYGGSVEGRSRFGLEVVKAVVDAVGAERTGIRVSPWSKFQDMGMTDPIPQFTHFVSSIKSAHLDLAYLHAVEGLASTGAADGWHLTGESIDFLRDIWGRKPFISAGGYTRESAIARADKDGEALVAFGRHFISNPDLPTRLRKDIPLTHYNRKTFYIPGDQPGAEVGYVDYPFAQDTQNVESQV</sequence>
<evidence type="ECO:0000313" key="3">
    <source>
        <dbReference type="Proteomes" id="UP000001194"/>
    </source>
</evidence>
<dbReference type="InterPro" id="IPR013785">
    <property type="entry name" value="Aldolase_TIM"/>
</dbReference>
<dbReference type="Pfam" id="PF00724">
    <property type="entry name" value="Oxidored_FMN"/>
    <property type="match status" value="1"/>
</dbReference>
<dbReference type="FunFam" id="3.20.20.70:FF:000138">
    <property type="entry name" value="NADPH dehydrogenase 1"/>
    <property type="match status" value="1"/>
</dbReference>